<dbReference type="RefSeq" id="WP_312640832.1">
    <property type="nucleotide sequence ID" value="NZ_CP116967.1"/>
</dbReference>
<dbReference type="EMBL" id="CP116967">
    <property type="protein sequence ID" value="WNM56921.1"/>
    <property type="molecule type" value="Genomic_DNA"/>
</dbReference>
<evidence type="ECO:0000313" key="1">
    <source>
        <dbReference type="EMBL" id="WNM56921.1"/>
    </source>
</evidence>
<dbReference type="KEGG" id="nall:PP769_13150"/>
<organism evidence="1 2">
    <name type="scientific">Candidatus Nitrospira allomarina</name>
    <dbReference type="NCBI Taxonomy" id="3020900"/>
    <lineage>
        <taxon>Bacteria</taxon>
        <taxon>Pseudomonadati</taxon>
        <taxon>Nitrospirota</taxon>
        <taxon>Nitrospiria</taxon>
        <taxon>Nitrospirales</taxon>
        <taxon>Nitrospiraceae</taxon>
        <taxon>Nitrospira</taxon>
    </lineage>
</organism>
<protein>
    <submittedName>
        <fullName evidence="1">Uncharacterized protein</fullName>
    </submittedName>
</protein>
<keyword evidence="2" id="KW-1185">Reference proteome</keyword>
<sequence length="199" mass="21933">MLWILQVLLLVGILTGCGAMNAIPLPESPTAVQQLLMAQAVERSLHEKNTMPIPLTTGDTVSLDMAGLSVEQGLAVAQKFFKGAIGGWLGENGLKIVMDPAQAKYRIHILVQGLGVEQRSSLFGLPPIQSALLPIALPEIAIYASQKLSGYTRFRLDIYETTTGQFVRSTPWFQGSTYFNEYTILFFFDFEFTDLIAPF</sequence>
<proteinExistence type="predicted"/>
<accession>A0AA96GFP4</accession>
<name>A0AA96GFP4_9BACT</name>
<dbReference type="AlphaFoldDB" id="A0AA96GFP4"/>
<reference evidence="1 2" key="1">
    <citation type="submission" date="2023-01" db="EMBL/GenBank/DDBJ databases">
        <title>Cultivation and genomic characterization of new, ubiquitous marine nitrite-oxidizing bacteria from the Nitrospirales.</title>
        <authorList>
            <person name="Mueller A.J."/>
            <person name="Daebeler A."/>
            <person name="Herbold C.W."/>
            <person name="Kirkegaard R.H."/>
            <person name="Daims H."/>
        </authorList>
    </citation>
    <scope>NUCLEOTIDE SEQUENCE [LARGE SCALE GENOMIC DNA]</scope>
    <source>
        <strain evidence="1 2">VA</strain>
    </source>
</reference>
<evidence type="ECO:0000313" key="2">
    <source>
        <dbReference type="Proteomes" id="UP001302719"/>
    </source>
</evidence>
<gene>
    <name evidence="1" type="ORF">PP769_13150</name>
</gene>
<dbReference type="Proteomes" id="UP001302719">
    <property type="component" value="Chromosome"/>
</dbReference>